<evidence type="ECO:0000313" key="2">
    <source>
        <dbReference type="Proteomes" id="UP000298112"/>
    </source>
</evidence>
<evidence type="ECO:0008006" key="3">
    <source>
        <dbReference type="Google" id="ProtNLM"/>
    </source>
</evidence>
<name>A0ABY2NT87_9LEPT</name>
<protein>
    <recommendedName>
        <fullName evidence="3">Lipoprotein</fullName>
    </recommendedName>
</protein>
<evidence type="ECO:0000313" key="1">
    <source>
        <dbReference type="EMBL" id="TGM60568.1"/>
    </source>
</evidence>
<gene>
    <name evidence="1" type="ORF">EHQ95_04245</name>
</gene>
<sequence length="575" mass="63322">MKQLLTILLLIFFSFQCKIFKPSDLDPSQDLGTLQTLLRYLALADAFNTYSQTVTFMKFTDSNGNPYVNGIVEYSVFNEADENGVPVSPYGESGNIQPYTVTLDTYGRGFLFFSERGIAKITVKNSGNAIVGNASFRVYNGITKQSFFWLTQSGPTQFFLEDLANYRNRLGTSNVFTSLGSANGRQFLYLQIQTSYTSSTQYSSTGYIISSADGENYDQVTKIDGVNLKVDSGYETFLKISKPMFNGSEYVFFVSEERATYPAPGTYQSNRNLIFKIHQSFPSTSEVINLPIASDANLYRPDMFPWIYPAYYFSGRYLVTPTYSSGTQTRPTLLNENFAVNQDVVLGFSCAVAEPNLTALSYQLVNVGGTEYLQCQSSSSPPLGNTTYQVRSLDSVGLSNRIVTFDTGGGGYTFQTPPFYVRGKLVALLTNSGVIGFTFPTDNYAGASPTISRNASQITGFTTSLANGNPLLRSVKSSGNADFFILSTQPTFAATTIEIYRSTDSLISAFPLPPIPNEYNSPIANAEQLQSANGKLNYSWSISGPIGIGSLPVFLTRFTKDDGNWEDVPRLIKIR</sequence>
<dbReference type="EMBL" id="RQHF01000009">
    <property type="protein sequence ID" value="TGM60568.1"/>
    <property type="molecule type" value="Genomic_DNA"/>
</dbReference>
<proteinExistence type="predicted"/>
<dbReference type="Proteomes" id="UP000298112">
    <property type="component" value="Unassembled WGS sequence"/>
</dbReference>
<comment type="caution">
    <text evidence="1">The sequence shown here is derived from an EMBL/GenBank/DDBJ whole genome shotgun (WGS) entry which is preliminary data.</text>
</comment>
<accession>A0ABY2NT87</accession>
<organism evidence="1 2">
    <name type="scientific">Leptospira vanthielii</name>
    <dbReference type="NCBI Taxonomy" id="293085"/>
    <lineage>
        <taxon>Bacteria</taxon>
        <taxon>Pseudomonadati</taxon>
        <taxon>Spirochaetota</taxon>
        <taxon>Spirochaetia</taxon>
        <taxon>Leptospirales</taxon>
        <taxon>Leptospiraceae</taxon>
        <taxon>Leptospira</taxon>
    </lineage>
</organism>
<dbReference type="RefSeq" id="WP_135657283.1">
    <property type="nucleotide sequence ID" value="NZ_RQHF01000009.1"/>
</dbReference>
<reference evidence="2" key="1">
    <citation type="journal article" date="2019" name="PLoS Negl. Trop. Dis.">
        <title>Revisiting the worldwide diversity of Leptospira species in the environment.</title>
        <authorList>
            <person name="Vincent A.T."/>
            <person name="Schiettekatte O."/>
            <person name="Bourhy P."/>
            <person name="Veyrier F.J."/>
            <person name="Picardeau M."/>
        </authorList>
    </citation>
    <scope>NUCLEOTIDE SEQUENCE [LARGE SCALE GENOMIC DNA]</scope>
    <source>
        <strain evidence="2">201601955</strain>
    </source>
</reference>
<keyword evidence="2" id="KW-1185">Reference proteome</keyword>